<evidence type="ECO:0000313" key="3">
    <source>
        <dbReference type="EMBL" id="ACD21694.1"/>
    </source>
</evidence>
<dbReference type="KEGG" id="bpy:Bphyt_7409"/>
<name>B2TGX8_PARPJ</name>
<dbReference type="Proteomes" id="UP000001739">
    <property type="component" value="Plasmid pBPHYT01"/>
</dbReference>
<feature type="region of interest" description="Disordered" evidence="1">
    <location>
        <begin position="11"/>
        <end position="55"/>
    </location>
</feature>
<dbReference type="Gene3D" id="1.10.530.10">
    <property type="match status" value="1"/>
</dbReference>
<gene>
    <name evidence="3" type="ordered locus">Bphyt_7409</name>
</gene>
<protein>
    <submittedName>
        <fullName evidence="3">Lytic transglycosylase catalytic</fullName>
    </submittedName>
</protein>
<dbReference type="HOGENOM" id="CLU_1222875_0_0_4"/>
<dbReference type="CAZy" id="GH23">
    <property type="family name" value="Glycoside Hydrolase Family 23"/>
</dbReference>
<evidence type="ECO:0000313" key="4">
    <source>
        <dbReference type="Proteomes" id="UP000001739"/>
    </source>
</evidence>
<organism evidence="3 4">
    <name type="scientific">Paraburkholderia phytofirmans (strain DSM 17436 / LMG 22146 / PsJN)</name>
    <name type="common">Burkholderia phytofirmans</name>
    <dbReference type="NCBI Taxonomy" id="398527"/>
    <lineage>
        <taxon>Bacteria</taxon>
        <taxon>Pseudomonadati</taxon>
        <taxon>Pseudomonadota</taxon>
        <taxon>Betaproteobacteria</taxon>
        <taxon>Burkholderiales</taxon>
        <taxon>Burkholderiaceae</taxon>
        <taxon>Paraburkholderia</taxon>
    </lineage>
</organism>
<keyword evidence="3" id="KW-0614">Plasmid</keyword>
<dbReference type="InterPro" id="IPR008258">
    <property type="entry name" value="Transglycosylase_SLT_dom_1"/>
</dbReference>
<dbReference type="AlphaFoldDB" id="B2TGX8"/>
<dbReference type="eggNOG" id="COG0741">
    <property type="taxonomic scope" value="Bacteria"/>
</dbReference>
<accession>B2TGX8</accession>
<sequence>MGRLRHGAHFFSSPFHGTTENRIGGTDQRRAAAASDSDLHGLGTRSGPRKHQARGDGLCAETTFGNNRGLAKGPSARLSAARRAAALFLFACVATARADCLDDAARYWNIPPDLARSIAMQESSMRPGVVTKNQNGSRDIGLMQINSSWLPTLRRYGIHEADLLDGCKNAYVGNWILASNIQRLGFNWDAIGAYNAKSPDKRDVYARKIYRQLLAVQAGKASLLNR</sequence>
<proteinExistence type="predicted"/>
<feature type="domain" description="Transglycosylase SLT" evidence="2">
    <location>
        <begin position="100"/>
        <end position="196"/>
    </location>
</feature>
<evidence type="ECO:0000256" key="1">
    <source>
        <dbReference type="SAM" id="MobiDB-lite"/>
    </source>
</evidence>
<dbReference type="SUPFAM" id="SSF53955">
    <property type="entry name" value="Lysozyme-like"/>
    <property type="match status" value="1"/>
</dbReference>
<reference evidence="3 4" key="1">
    <citation type="journal article" date="2011" name="J. Bacteriol.">
        <title>Complete genome sequence of the plant growth-promoting endophyte Burkholderia phytofirmans strain PsJN.</title>
        <authorList>
            <person name="Weilharter A."/>
            <person name="Mitter B."/>
            <person name="Shin M.V."/>
            <person name="Chain P.S."/>
            <person name="Nowak J."/>
            <person name="Sessitsch A."/>
        </authorList>
    </citation>
    <scope>NUCLEOTIDE SEQUENCE [LARGE SCALE GENOMIC DNA]</scope>
    <source>
        <strain evidence="4">DSM 17436 / LMG 22146 / PsJN</strain>
        <plasmid evidence="3 4">pBPHYT01</plasmid>
    </source>
</reference>
<dbReference type="Pfam" id="PF01464">
    <property type="entry name" value="SLT"/>
    <property type="match status" value="1"/>
</dbReference>
<geneLocation type="plasmid" evidence="3 4">
    <name>pBPHYT01</name>
</geneLocation>
<dbReference type="InterPro" id="IPR023346">
    <property type="entry name" value="Lysozyme-like_dom_sf"/>
</dbReference>
<dbReference type="EMBL" id="CP001054">
    <property type="protein sequence ID" value="ACD21694.1"/>
    <property type="molecule type" value="Genomic_DNA"/>
</dbReference>
<dbReference type="CDD" id="cd13400">
    <property type="entry name" value="LT_IagB-like"/>
    <property type="match status" value="1"/>
</dbReference>
<evidence type="ECO:0000259" key="2">
    <source>
        <dbReference type="Pfam" id="PF01464"/>
    </source>
</evidence>